<feature type="transmembrane region" description="Helical" evidence="8">
    <location>
        <begin position="207"/>
        <end position="231"/>
    </location>
</feature>
<keyword evidence="4" id="KW-0297">G-protein coupled receptor</keyword>
<dbReference type="OrthoDB" id="9990906at2759"/>
<keyword evidence="3 8" id="KW-1133">Transmembrane helix</keyword>
<protein>
    <recommendedName>
        <fullName evidence="9">G-protein coupled receptors family 1 profile domain-containing protein</fullName>
    </recommendedName>
</protein>
<evidence type="ECO:0000259" key="9">
    <source>
        <dbReference type="PROSITE" id="PS50262"/>
    </source>
</evidence>
<evidence type="ECO:0000313" key="13">
    <source>
        <dbReference type="EMBL" id="CAF4403135.1"/>
    </source>
</evidence>
<evidence type="ECO:0000313" key="11">
    <source>
        <dbReference type="EMBL" id="CAF1542634.1"/>
    </source>
</evidence>
<dbReference type="Proteomes" id="UP000681722">
    <property type="component" value="Unassembled WGS sequence"/>
</dbReference>
<feature type="transmembrane region" description="Helical" evidence="8">
    <location>
        <begin position="116"/>
        <end position="139"/>
    </location>
</feature>
<dbReference type="AlphaFoldDB" id="A0A815WM88"/>
<feature type="transmembrane region" description="Helical" evidence="8">
    <location>
        <begin position="159"/>
        <end position="178"/>
    </location>
</feature>
<evidence type="ECO:0000256" key="1">
    <source>
        <dbReference type="ARBA" id="ARBA00004141"/>
    </source>
</evidence>
<dbReference type="InterPro" id="IPR017452">
    <property type="entry name" value="GPCR_Rhodpsn_7TM"/>
</dbReference>
<dbReference type="GO" id="GO:0004930">
    <property type="term" value="F:G protein-coupled receptor activity"/>
    <property type="evidence" value="ECO:0007669"/>
    <property type="project" value="UniProtKB-KW"/>
</dbReference>
<dbReference type="Proteomes" id="UP000682733">
    <property type="component" value="Unassembled WGS sequence"/>
</dbReference>
<dbReference type="EMBL" id="CAJNOQ010026061">
    <property type="protein sequence ID" value="CAF1542634.1"/>
    <property type="molecule type" value="Genomic_DNA"/>
</dbReference>
<organism evidence="11 14">
    <name type="scientific">Didymodactylos carnosus</name>
    <dbReference type="NCBI Taxonomy" id="1234261"/>
    <lineage>
        <taxon>Eukaryota</taxon>
        <taxon>Metazoa</taxon>
        <taxon>Spiralia</taxon>
        <taxon>Gnathifera</taxon>
        <taxon>Rotifera</taxon>
        <taxon>Eurotatoria</taxon>
        <taxon>Bdelloidea</taxon>
        <taxon>Philodinida</taxon>
        <taxon>Philodinidae</taxon>
        <taxon>Didymodactylos</taxon>
    </lineage>
</organism>
<gene>
    <name evidence="11" type="ORF">GPM918_LOCUS38720</name>
    <name evidence="10" type="ORF">OVA965_LOCUS14075</name>
    <name evidence="13" type="ORF">SRO942_LOCUS39564</name>
    <name evidence="12" type="ORF">TMI583_LOCUS14078</name>
</gene>
<accession>A0A815WM88</accession>
<evidence type="ECO:0000256" key="4">
    <source>
        <dbReference type="ARBA" id="ARBA00023040"/>
    </source>
</evidence>
<evidence type="ECO:0000256" key="8">
    <source>
        <dbReference type="SAM" id="Phobius"/>
    </source>
</evidence>
<evidence type="ECO:0000313" key="12">
    <source>
        <dbReference type="EMBL" id="CAF3761122.1"/>
    </source>
</evidence>
<sequence>MVMLIFGTFGNILNVLIFTQQSLRSNSCANYFLASTIVDFVSLYFGYITRIFGSYNVNPPTSNLAIYCKFRTYFTYVALSMSSWFIVLACCDRFASSSQNVRIRSLSRVKIAKRAICTTVIIVSIVYGEMFYCFEASLLSFNCYPKANACILYNDFNLLITYSLLPPILMLSAGILTIKNVRLIRRISPASKATSTHTGIKTKDRQLMVMLSVQVTCIALLSLPISVQKIYYDLTLTWVKSVERQQIENFLSTLVVLISFMNSSTSFYVYTLTGKVFRKELKRIVFYCLRKPIPLTEITLTGATTYAH</sequence>
<dbReference type="PANTHER" id="PTHR24243">
    <property type="entry name" value="G-PROTEIN COUPLED RECEPTOR"/>
    <property type="match status" value="1"/>
</dbReference>
<evidence type="ECO:0000256" key="3">
    <source>
        <dbReference type="ARBA" id="ARBA00022989"/>
    </source>
</evidence>
<evidence type="ECO:0000256" key="5">
    <source>
        <dbReference type="ARBA" id="ARBA00023136"/>
    </source>
</evidence>
<dbReference type="SUPFAM" id="SSF81321">
    <property type="entry name" value="Family A G protein-coupled receptor-like"/>
    <property type="match status" value="1"/>
</dbReference>
<keyword evidence="14" id="KW-1185">Reference proteome</keyword>
<dbReference type="PROSITE" id="PS50262">
    <property type="entry name" value="G_PROTEIN_RECEP_F1_2"/>
    <property type="match status" value="1"/>
</dbReference>
<keyword evidence="6" id="KW-0675">Receptor</keyword>
<dbReference type="EMBL" id="CAJOBC010091708">
    <property type="protein sequence ID" value="CAF4403135.1"/>
    <property type="molecule type" value="Genomic_DNA"/>
</dbReference>
<keyword evidence="5 8" id="KW-0472">Membrane</keyword>
<keyword evidence="2 8" id="KW-0812">Transmembrane</keyword>
<evidence type="ECO:0000256" key="7">
    <source>
        <dbReference type="ARBA" id="ARBA00023224"/>
    </source>
</evidence>
<keyword evidence="7" id="KW-0807">Transducer</keyword>
<dbReference type="EMBL" id="CAJOBA010006022">
    <property type="protein sequence ID" value="CAF3761122.1"/>
    <property type="molecule type" value="Genomic_DNA"/>
</dbReference>
<comment type="caution">
    <text evidence="11">The sequence shown here is derived from an EMBL/GenBank/DDBJ whole genome shotgun (WGS) entry which is preliminary data.</text>
</comment>
<dbReference type="Proteomes" id="UP000663829">
    <property type="component" value="Unassembled WGS sequence"/>
</dbReference>
<evidence type="ECO:0000313" key="14">
    <source>
        <dbReference type="Proteomes" id="UP000663829"/>
    </source>
</evidence>
<dbReference type="GO" id="GO:0005886">
    <property type="term" value="C:plasma membrane"/>
    <property type="evidence" value="ECO:0007669"/>
    <property type="project" value="TreeGrafter"/>
</dbReference>
<reference evidence="11" key="1">
    <citation type="submission" date="2021-02" db="EMBL/GenBank/DDBJ databases">
        <authorList>
            <person name="Nowell W R."/>
        </authorList>
    </citation>
    <scope>NUCLEOTIDE SEQUENCE</scope>
</reference>
<dbReference type="EMBL" id="CAJNOK010006015">
    <property type="protein sequence ID" value="CAF0991039.1"/>
    <property type="molecule type" value="Genomic_DNA"/>
</dbReference>
<evidence type="ECO:0000313" key="10">
    <source>
        <dbReference type="EMBL" id="CAF0991039.1"/>
    </source>
</evidence>
<dbReference type="Gene3D" id="1.20.1070.10">
    <property type="entry name" value="Rhodopsin 7-helix transmembrane proteins"/>
    <property type="match status" value="1"/>
</dbReference>
<evidence type="ECO:0000256" key="6">
    <source>
        <dbReference type="ARBA" id="ARBA00023170"/>
    </source>
</evidence>
<feature type="transmembrane region" description="Helical" evidence="8">
    <location>
        <begin position="251"/>
        <end position="273"/>
    </location>
</feature>
<proteinExistence type="predicted"/>
<comment type="subcellular location">
    <subcellularLocation>
        <location evidence="1">Membrane</location>
        <topology evidence="1">Multi-pass membrane protein</topology>
    </subcellularLocation>
</comment>
<feature type="domain" description="G-protein coupled receptors family 1 profile" evidence="9">
    <location>
        <begin position="10"/>
        <end position="270"/>
    </location>
</feature>
<dbReference type="Proteomes" id="UP000677228">
    <property type="component" value="Unassembled WGS sequence"/>
</dbReference>
<feature type="transmembrane region" description="Helical" evidence="8">
    <location>
        <begin position="31"/>
        <end position="53"/>
    </location>
</feature>
<feature type="transmembrane region" description="Helical" evidence="8">
    <location>
        <begin position="73"/>
        <end position="95"/>
    </location>
</feature>
<evidence type="ECO:0000256" key="2">
    <source>
        <dbReference type="ARBA" id="ARBA00022692"/>
    </source>
</evidence>
<name>A0A815WM88_9BILA</name>
<dbReference type="PANTHER" id="PTHR24243:SF230">
    <property type="entry name" value="G-PROTEIN COUPLED RECEPTORS FAMILY 1 PROFILE DOMAIN-CONTAINING PROTEIN"/>
    <property type="match status" value="1"/>
</dbReference>